<dbReference type="InterPro" id="IPR018313">
    <property type="entry name" value="SBP_3_CS"/>
</dbReference>
<keyword evidence="3" id="KW-0732">Signal</keyword>
<name>A0A0C1UV76_9CYAN</name>
<dbReference type="PROSITE" id="PS01039">
    <property type="entry name" value="SBP_BACTERIAL_3"/>
    <property type="match status" value="1"/>
</dbReference>
<evidence type="ECO:0000259" key="5">
    <source>
        <dbReference type="SMART" id="SM00062"/>
    </source>
</evidence>
<dbReference type="SMART" id="SM00062">
    <property type="entry name" value="PBPb"/>
    <property type="match status" value="1"/>
</dbReference>
<gene>
    <name evidence="6" type="ORF">QQ91_007470</name>
</gene>
<comment type="caution">
    <text evidence="6">The sequence shown here is derived from an EMBL/GenBank/DDBJ whole genome shotgun (WGS) entry which is preliminary data.</text>
</comment>
<comment type="similarity">
    <text evidence="1 4">Belongs to the bacterial solute-binding protein 3 family.</text>
</comment>
<reference evidence="6" key="3">
    <citation type="submission" date="2020-02" db="EMBL/GenBank/DDBJ databases">
        <authorList>
            <person name="Sarangi A.N."/>
            <person name="Ghosh S."/>
            <person name="Mukherjee M."/>
            <person name="Tripathy S."/>
        </authorList>
    </citation>
    <scope>NUCLEOTIDE SEQUENCE</scope>
    <source>
        <strain evidence="6">BDU141951</strain>
    </source>
</reference>
<proteinExistence type="inferred from homology"/>
<keyword evidence="2" id="KW-0813">Transport</keyword>
<evidence type="ECO:0000313" key="6">
    <source>
        <dbReference type="EMBL" id="NEV66954.1"/>
    </source>
</evidence>
<feature type="domain" description="Solute-binding protein family 3/N-terminal" evidence="5">
    <location>
        <begin position="26"/>
        <end position="240"/>
    </location>
</feature>
<dbReference type="PANTHER" id="PTHR30085">
    <property type="entry name" value="AMINO ACID ABC TRANSPORTER PERMEASE"/>
    <property type="match status" value="1"/>
</dbReference>
<evidence type="ECO:0000256" key="3">
    <source>
        <dbReference type="ARBA" id="ARBA00022729"/>
    </source>
</evidence>
<evidence type="ECO:0000256" key="2">
    <source>
        <dbReference type="ARBA" id="ARBA00022448"/>
    </source>
</evidence>
<dbReference type="GO" id="GO:0030288">
    <property type="term" value="C:outer membrane-bounded periplasmic space"/>
    <property type="evidence" value="ECO:0007669"/>
    <property type="project" value="TreeGrafter"/>
</dbReference>
<sequence>MVLGVQVLAAPVAFSADLAAIEERGYLVVAVKDNWRPLGFVDDTGELAGLEIDIATRLAVELFDDATAIQFVPVSNLDRLSAVLNDEVDLAIAGLAITPMRQRVVNFSTPYYLDGTAFLTRDPAIRTLQDLELGTIALIAGSEAVTHVNYTLPTATLVGIDSYQQGYMMAEAGQVDAIAADLTVLSGWVQEYPSYRLLPSVLTAEPLAIAFPKGNQYMDLQRFVNGAIGQWHADGWLEERATYWGLP</sequence>
<protein>
    <submittedName>
        <fullName evidence="6">Transporter substrate-binding domain-containing protein</fullName>
    </submittedName>
</protein>
<reference evidence="6" key="2">
    <citation type="journal article" date="2015" name="Genome Announc.">
        <title>Draft Genome Sequence of Filamentous Marine Cyanobacterium Lyngbya confervoides Strain BDU141951.</title>
        <authorList>
            <person name="Chandrababunaidu M.M."/>
            <person name="Sen D."/>
            <person name="Tripathy S."/>
        </authorList>
    </citation>
    <scope>NUCLEOTIDE SEQUENCE</scope>
    <source>
        <strain evidence="6">BDU141951</strain>
    </source>
</reference>
<evidence type="ECO:0000256" key="1">
    <source>
        <dbReference type="ARBA" id="ARBA00010333"/>
    </source>
</evidence>
<dbReference type="InterPro" id="IPR001638">
    <property type="entry name" value="Solute-binding_3/MltF_N"/>
</dbReference>
<organism evidence="6">
    <name type="scientific">Lyngbya confervoides BDU141951</name>
    <dbReference type="NCBI Taxonomy" id="1574623"/>
    <lineage>
        <taxon>Bacteria</taxon>
        <taxon>Bacillati</taxon>
        <taxon>Cyanobacteriota</taxon>
        <taxon>Cyanophyceae</taxon>
        <taxon>Oscillatoriophycideae</taxon>
        <taxon>Oscillatoriales</taxon>
        <taxon>Microcoleaceae</taxon>
        <taxon>Lyngbya</taxon>
    </lineage>
</organism>
<dbReference type="Pfam" id="PF00497">
    <property type="entry name" value="SBP_bac_3"/>
    <property type="match status" value="1"/>
</dbReference>
<dbReference type="GO" id="GO:0006865">
    <property type="term" value="P:amino acid transport"/>
    <property type="evidence" value="ECO:0007669"/>
    <property type="project" value="TreeGrafter"/>
</dbReference>
<dbReference type="GO" id="GO:0005576">
    <property type="term" value="C:extracellular region"/>
    <property type="evidence" value="ECO:0007669"/>
    <property type="project" value="TreeGrafter"/>
</dbReference>
<dbReference type="SUPFAM" id="SSF53850">
    <property type="entry name" value="Periplasmic binding protein-like II"/>
    <property type="match status" value="1"/>
</dbReference>
<reference evidence="6" key="1">
    <citation type="submission" date="2014-11" db="EMBL/GenBank/DDBJ databases">
        <authorList>
            <person name="Malar M.C."/>
            <person name="Sen D."/>
            <person name="Tripathy S."/>
        </authorList>
    </citation>
    <scope>NUCLEOTIDE SEQUENCE</scope>
    <source>
        <strain evidence="6">BDU141951</strain>
    </source>
</reference>
<evidence type="ECO:0000256" key="4">
    <source>
        <dbReference type="RuleBase" id="RU003744"/>
    </source>
</evidence>
<dbReference type="PANTHER" id="PTHR30085:SF6">
    <property type="entry name" value="ABC TRANSPORTER GLUTAMINE-BINDING PROTEIN GLNH"/>
    <property type="match status" value="1"/>
</dbReference>
<dbReference type="EMBL" id="JTHE02000003">
    <property type="protein sequence ID" value="NEV66954.1"/>
    <property type="molecule type" value="Genomic_DNA"/>
</dbReference>
<dbReference type="InterPro" id="IPR051455">
    <property type="entry name" value="Bact_solute-bind_prot3"/>
</dbReference>
<accession>A0A0C1UV76</accession>
<dbReference type="Gene3D" id="3.40.190.10">
    <property type="entry name" value="Periplasmic binding protein-like II"/>
    <property type="match status" value="2"/>
</dbReference>
<dbReference type="AlphaFoldDB" id="A0A0C1UV76"/>